<evidence type="ECO:0000313" key="1">
    <source>
        <dbReference type="EMBL" id="AOH55459.1"/>
    </source>
</evidence>
<organism evidence="1 2">
    <name type="scientific">Peribacillus muralis</name>
    <dbReference type="NCBI Taxonomy" id="264697"/>
    <lineage>
        <taxon>Bacteria</taxon>
        <taxon>Bacillati</taxon>
        <taxon>Bacillota</taxon>
        <taxon>Bacilli</taxon>
        <taxon>Bacillales</taxon>
        <taxon>Bacillaceae</taxon>
        <taxon>Peribacillus</taxon>
    </lineage>
</organism>
<dbReference type="STRING" id="264697.ABE28_013960"/>
<accession>A0A1B3XQH1</accession>
<protein>
    <submittedName>
        <fullName evidence="1">Uncharacterized protein</fullName>
    </submittedName>
</protein>
<dbReference type="EMBL" id="CP017080">
    <property type="protein sequence ID" value="AOH55459.1"/>
    <property type="molecule type" value="Genomic_DNA"/>
</dbReference>
<proteinExistence type="predicted"/>
<dbReference type="KEGG" id="bmur:ABE28_013960"/>
<keyword evidence="2" id="KW-1185">Reference proteome</keyword>
<dbReference type="AlphaFoldDB" id="A0A1B3XQH1"/>
<name>A0A1B3XQH1_9BACI</name>
<evidence type="ECO:0000313" key="2">
    <source>
        <dbReference type="Proteomes" id="UP000077926"/>
    </source>
</evidence>
<reference evidence="1 2" key="1">
    <citation type="submission" date="2016-08" db="EMBL/GenBank/DDBJ databases">
        <title>Complete genome sequence of Bacillus muralis G25-68, a strain with toxicity to nematodes.</title>
        <authorList>
            <person name="Zheng Z."/>
        </authorList>
    </citation>
    <scope>NUCLEOTIDE SEQUENCE [LARGE SCALE GENOMIC DNA]</scope>
    <source>
        <strain evidence="1 2">G25-68</strain>
    </source>
</reference>
<sequence>MALFVRLLFLKRNHLRLIGGEVNHTALLDEWQKSMRKQPFFNMNEKRDSIYGAFIFGILANILTIKVQ</sequence>
<dbReference type="Proteomes" id="UP000077926">
    <property type="component" value="Chromosome"/>
</dbReference>
<gene>
    <name evidence="1" type="ORF">ABE28_013960</name>
</gene>